<organism evidence="1 2">
    <name type="scientific">Paenibacillus hemerocallicola</name>
    <dbReference type="NCBI Taxonomy" id="1172614"/>
    <lineage>
        <taxon>Bacteria</taxon>
        <taxon>Bacillati</taxon>
        <taxon>Bacillota</taxon>
        <taxon>Bacilli</taxon>
        <taxon>Bacillales</taxon>
        <taxon>Paenibacillaceae</taxon>
        <taxon>Paenibacillus</taxon>
    </lineage>
</organism>
<dbReference type="Pfam" id="PF08868">
    <property type="entry name" value="YugN"/>
    <property type="match status" value="1"/>
</dbReference>
<name>A0A5C4SW57_9BACL</name>
<dbReference type="RefSeq" id="WP_139607774.1">
    <property type="nucleotide sequence ID" value="NZ_VDCQ01000115.1"/>
</dbReference>
<keyword evidence="2" id="KW-1185">Reference proteome</keyword>
<dbReference type="InterPro" id="IPR036491">
    <property type="entry name" value="YugN-like_sf"/>
</dbReference>
<evidence type="ECO:0000313" key="2">
    <source>
        <dbReference type="Proteomes" id="UP000307943"/>
    </source>
</evidence>
<accession>A0A5C4SW57</accession>
<reference evidence="1 2" key="1">
    <citation type="submission" date="2019-05" db="EMBL/GenBank/DDBJ databases">
        <title>We sequenced the genome of Paenibacillus hemerocallicola KCTC 33185 for further insight into its adaptation and study the phylogeny of Paenibacillus.</title>
        <authorList>
            <person name="Narsing Rao M.P."/>
        </authorList>
    </citation>
    <scope>NUCLEOTIDE SEQUENCE [LARGE SCALE GENOMIC DNA]</scope>
    <source>
        <strain evidence="1 2">KCTC 33185</strain>
    </source>
</reference>
<dbReference type="SUPFAM" id="SSF160755">
    <property type="entry name" value="YugN-like"/>
    <property type="match status" value="1"/>
</dbReference>
<protein>
    <recommendedName>
        <fullName evidence="3">YugN-like family protein</fullName>
    </recommendedName>
</protein>
<dbReference type="OrthoDB" id="2988890at2"/>
<proteinExistence type="predicted"/>
<dbReference type="Proteomes" id="UP000307943">
    <property type="component" value="Unassembled WGS sequence"/>
</dbReference>
<gene>
    <name evidence="1" type="ORF">FE784_39375</name>
</gene>
<dbReference type="AlphaFoldDB" id="A0A5C4SW57"/>
<evidence type="ECO:0008006" key="3">
    <source>
        <dbReference type="Google" id="ProtNLM"/>
    </source>
</evidence>
<sequence length="137" mass="15571">MKPIQSALENRTDEFDRVKNHLEQFQFTLGGNWGYDHGCFDRALDEANKVWLRLPFEVTHGSLEGPDTPNPGTDILMGTPFVLKHVYNEGLDAEAVPRTFGALFDQFQDPVDKDASVEDHWVTRATELLREVEQGLL</sequence>
<dbReference type="InterPro" id="IPR014967">
    <property type="entry name" value="Uncharacterised_YugN-like"/>
</dbReference>
<comment type="caution">
    <text evidence="1">The sequence shown here is derived from an EMBL/GenBank/DDBJ whole genome shotgun (WGS) entry which is preliminary data.</text>
</comment>
<dbReference type="Gene3D" id="3.30.310.100">
    <property type="entry name" value="YugN-like"/>
    <property type="match status" value="1"/>
</dbReference>
<evidence type="ECO:0000313" key="1">
    <source>
        <dbReference type="EMBL" id="TNJ55602.1"/>
    </source>
</evidence>
<dbReference type="EMBL" id="VDCQ01000115">
    <property type="protein sequence ID" value="TNJ55602.1"/>
    <property type="molecule type" value="Genomic_DNA"/>
</dbReference>